<gene>
    <name evidence="2" type="ORF">PLEPLA_LOCUS4959</name>
</gene>
<accession>A0A9N7TRR1</accession>
<name>A0A9N7TRR1_PLEPL</name>
<comment type="caution">
    <text evidence="2">The sequence shown here is derived from an EMBL/GenBank/DDBJ whole genome shotgun (WGS) entry which is preliminary data.</text>
</comment>
<feature type="region of interest" description="Disordered" evidence="1">
    <location>
        <begin position="1"/>
        <end position="99"/>
    </location>
</feature>
<feature type="compositionally biased region" description="Gly residues" evidence="1">
    <location>
        <begin position="78"/>
        <end position="88"/>
    </location>
</feature>
<organism evidence="2 3">
    <name type="scientific">Pleuronectes platessa</name>
    <name type="common">European plaice</name>
    <dbReference type="NCBI Taxonomy" id="8262"/>
    <lineage>
        <taxon>Eukaryota</taxon>
        <taxon>Metazoa</taxon>
        <taxon>Chordata</taxon>
        <taxon>Craniata</taxon>
        <taxon>Vertebrata</taxon>
        <taxon>Euteleostomi</taxon>
        <taxon>Actinopterygii</taxon>
        <taxon>Neopterygii</taxon>
        <taxon>Teleostei</taxon>
        <taxon>Neoteleostei</taxon>
        <taxon>Acanthomorphata</taxon>
        <taxon>Carangaria</taxon>
        <taxon>Pleuronectiformes</taxon>
        <taxon>Pleuronectoidei</taxon>
        <taxon>Pleuronectidae</taxon>
        <taxon>Pleuronectes</taxon>
    </lineage>
</organism>
<feature type="compositionally biased region" description="Acidic residues" evidence="1">
    <location>
        <begin position="60"/>
        <end position="72"/>
    </location>
</feature>
<dbReference type="Proteomes" id="UP001153269">
    <property type="component" value="Unassembled WGS sequence"/>
</dbReference>
<reference evidence="2" key="1">
    <citation type="submission" date="2020-03" db="EMBL/GenBank/DDBJ databases">
        <authorList>
            <person name="Weist P."/>
        </authorList>
    </citation>
    <scope>NUCLEOTIDE SEQUENCE</scope>
</reference>
<dbReference type="EMBL" id="CADEAL010000249">
    <property type="protein sequence ID" value="CAB1417158.1"/>
    <property type="molecule type" value="Genomic_DNA"/>
</dbReference>
<evidence type="ECO:0000313" key="3">
    <source>
        <dbReference type="Proteomes" id="UP001153269"/>
    </source>
</evidence>
<feature type="region of interest" description="Disordered" evidence="1">
    <location>
        <begin position="168"/>
        <end position="187"/>
    </location>
</feature>
<dbReference type="AlphaFoldDB" id="A0A9N7TRR1"/>
<proteinExistence type="predicted"/>
<evidence type="ECO:0000313" key="2">
    <source>
        <dbReference type="EMBL" id="CAB1417158.1"/>
    </source>
</evidence>
<keyword evidence="3" id="KW-1185">Reference proteome</keyword>
<evidence type="ECO:0000256" key="1">
    <source>
        <dbReference type="SAM" id="MobiDB-lite"/>
    </source>
</evidence>
<protein>
    <submittedName>
        <fullName evidence="2">Uncharacterized protein</fullName>
    </submittedName>
</protein>
<sequence length="187" mass="20567">MRGPWRCHQAWKGGEVTEEGERGRGGGGGGERRTRRRRTRRGGGEEEEEEEEERRRREEEEVEEERMEEEEEGRGVEEGGGGGGGGGSCQTIPHPATQVNTPHALCPPTHPSPSLISVRPATHPSIIQAAICPRLFTVAVPWKKAFSPRFDSPIESEQPLAEPVIPAASLHGGNQRRSDFIQRAPLL</sequence>